<accession>A0A914HE89</accession>
<evidence type="ECO:0000256" key="17">
    <source>
        <dbReference type="SAM" id="MobiDB-lite"/>
    </source>
</evidence>
<dbReference type="SMART" id="SM00490">
    <property type="entry name" value="HELICc"/>
    <property type="match status" value="1"/>
</dbReference>
<evidence type="ECO:0000259" key="19">
    <source>
        <dbReference type="PROSITE" id="PS51194"/>
    </source>
</evidence>
<dbReference type="WBParaSite" id="Gr19_v10_g16546.t1">
    <property type="protein sequence ID" value="Gr19_v10_g16546.t1"/>
    <property type="gene ID" value="Gr19_v10_g16546"/>
</dbReference>
<dbReference type="Gene3D" id="3.40.50.300">
    <property type="entry name" value="P-loop containing nucleotide triphosphate hydrolases"/>
    <property type="match status" value="2"/>
</dbReference>
<dbReference type="Pfam" id="PF11648">
    <property type="entry name" value="RIG-I_C-RD"/>
    <property type="match status" value="1"/>
</dbReference>
<protein>
    <recommendedName>
        <fullName evidence="3">RNA helicase</fullName>
        <ecNumber evidence="3">3.6.4.13</ecNumber>
    </recommendedName>
</protein>
<feature type="domain" description="Helicase ATP-binding" evidence="18">
    <location>
        <begin position="336"/>
        <end position="519"/>
    </location>
</feature>
<dbReference type="Gene3D" id="1.20.1320.30">
    <property type="match status" value="1"/>
</dbReference>
<dbReference type="SMART" id="SM00487">
    <property type="entry name" value="DEXDc"/>
    <property type="match status" value="1"/>
</dbReference>
<evidence type="ECO:0000256" key="3">
    <source>
        <dbReference type="ARBA" id="ARBA00012552"/>
    </source>
</evidence>
<proteinExistence type="inferred from homology"/>
<evidence type="ECO:0000313" key="21">
    <source>
        <dbReference type="Proteomes" id="UP000887572"/>
    </source>
</evidence>
<dbReference type="GO" id="GO:0003724">
    <property type="term" value="F:RNA helicase activity"/>
    <property type="evidence" value="ECO:0007669"/>
    <property type="project" value="UniProtKB-EC"/>
</dbReference>
<dbReference type="InterPro" id="IPR051363">
    <property type="entry name" value="RLR_Helicase"/>
</dbReference>
<evidence type="ECO:0000256" key="14">
    <source>
        <dbReference type="ARBA" id="ARBA00023118"/>
    </source>
</evidence>
<dbReference type="InterPro" id="IPR011545">
    <property type="entry name" value="DEAD/DEAH_box_helicase_dom"/>
</dbReference>
<dbReference type="PANTHER" id="PTHR14074">
    <property type="entry name" value="HELICASE WITH DEATH DOMAIN-RELATED"/>
    <property type="match status" value="1"/>
</dbReference>
<dbReference type="SUPFAM" id="SSF52540">
    <property type="entry name" value="P-loop containing nucleoside triphosphate hydrolases"/>
    <property type="match status" value="1"/>
</dbReference>
<feature type="domain" description="Helicase C-terminal" evidence="19">
    <location>
        <begin position="731"/>
        <end position="913"/>
    </location>
</feature>
<evidence type="ECO:0000256" key="2">
    <source>
        <dbReference type="ARBA" id="ARBA00006866"/>
    </source>
</evidence>
<evidence type="ECO:0000256" key="12">
    <source>
        <dbReference type="ARBA" id="ARBA00022859"/>
    </source>
</evidence>
<dbReference type="AlphaFoldDB" id="A0A914HE89"/>
<feature type="region of interest" description="Disordered" evidence="17">
    <location>
        <begin position="1073"/>
        <end position="1094"/>
    </location>
</feature>
<keyword evidence="6" id="KW-0479">Metal-binding</keyword>
<dbReference type="Pfam" id="PF18119">
    <property type="entry name" value="RIG-I_C"/>
    <property type="match status" value="1"/>
</dbReference>
<comment type="catalytic activity">
    <reaction evidence="15">
        <text>ATP + H2O = ADP + phosphate + H(+)</text>
        <dbReference type="Rhea" id="RHEA:13065"/>
        <dbReference type="ChEBI" id="CHEBI:15377"/>
        <dbReference type="ChEBI" id="CHEBI:15378"/>
        <dbReference type="ChEBI" id="CHEBI:30616"/>
        <dbReference type="ChEBI" id="CHEBI:43474"/>
        <dbReference type="ChEBI" id="CHEBI:456216"/>
        <dbReference type="EC" id="3.6.4.13"/>
    </reaction>
    <physiologicalReaction direction="left-to-right" evidence="15">
        <dbReference type="Rhea" id="RHEA:13066"/>
    </physiologicalReaction>
</comment>
<organism evidence="21 22">
    <name type="scientific">Globodera rostochiensis</name>
    <name type="common">Golden nematode worm</name>
    <name type="synonym">Heterodera rostochiensis</name>
    <dbReference type="NCBI Taxonomy" id="31243"/>
    <lineage>
        <taxon>Eukaryota</taxon>
        <taxon>Metazoa</taxon>
        <taxon>Ecdysozoa</taxon>
        <taxon>Nematoda</taxon>
        <taxon>Chromadorea</taxon>
        <taxon>Rhabditida</taxon>
        <taxon>Tylenchina</taxon>
        <taxon>Tylenchomorpha</taxon>
        <taxon>Tylenchoidea</taxon>
        <taxon>Heteroderidae</taxon>
        <taxon>Heteroderinae</taxon>
        <taxon>Globodera</taxon>
    </lineage>
</organism>
<dbReference type="Gene3D" id="2.170.150.30">
    <property type="entry name" value="RIG-I-like receptor, C-terminal regulatory domain"/>
    <property type="match status" value="1"/>
</dbReference>
<evidence type="ECO:0000256" key="10">
    <source>
        <dbReference type="ARBA" id="ARBA00022833"/>
    </source>
</evidence>
<keyword evidence="10" id="KW-0862">Zinc</keyword>
<dbReference type="InterPro" id="IPR041204">
    <property type="entry name" value="RIG-I-like_C"/>
</dbReference>
<dbReference type="GO" id="GO:0005524">
    <property type="term" value="F:ATP binding"/>
    <property type="evidence" value="ECO:0007669"/>
    <property type="project" value="UniProtKB-KW"/>
</dbReference>
<dbReference type="GO" id="GO:0016787">
    <property type="term" value="F:hydrolase activity"/>
    <property type="evidence" value="ECO:0007669"/>
    <property type="project" value="UniProtKB-KW"/>
</dbReference>
<dbReference type="InterPro" id="IPR014001">
    <property type="entry name" value="Helicase_ATP-bd"/>
</dbReference>
<keyword evidence="14" id="KW-0051">Antiviral defense</keyword>
<dbReference type="GO" id="GO:0045087">
    <property type="term" value="P:innate immune response"/>
    <property type="evidence" value="ECO:0007669"/>
    <property type="project" value="UniProtKB-KW"/>
</dbReference>
<keyword evidence="9" id="KW-0347">Helicase</keyword>
<evidence type="ECO:0000256" key="6">
    <source>
        <dbReference type="ARBA" id="ARBA00022723"/>
    </source>
</evidence>
<dbReference type="PANTHER" id="PTHR14074:SF16">
    <property type="entry name" value="ANTIVIRAL INNATE IMMUNE RESPONSE RECEPTOR RIG-I"/>
    <property type="match status" value="1"/>
</dbReference>
<feature type="coiled-coil region" evidence="16">
    <location>
        <begin position="891"/>
        <end position="918"/>
    </location>
</feature>
<evidence type="ECO:0000256" key="11">
    <source>
        <dbReference type="ARBA" id="ARBA00022840"/>
    </source>
</evidence>
<comment type="subcellular location">
    <subcellularLocation>
        <location evidence="1">Cytoplasm</location>
    </subcellularLocation>
</comment>
<dbReference type="PROSITE" id="PS51789">
    <property type="entry name" value="RLR_CTR"/>
    <property type="match status" value="1"/>
</dbReference>
<dbReference type="GO" id="GO:0003723">
    <property type="term" value="F:RNA binding"/>
    <property type="evidence" value="ECO:0007669"/>
    <property type="project" value="UniProtKB-KW"/>
</dbReference>
<keyword evidence="21" id="KW-1185">Reference proteome</keyword>
<dbReference type="Pfam" id="PF00270">
    <property type="entry name" value="DEAD"/>
    <property type="match status" value="1"/>
</dbReference>
<evidence type="ECO:0000256" key="15">
    <source>
        <dbReference type="ARBA" id="ARBA00049390"/>
    </source>
</evidence>
<dbReference type="InterPro" id="IPR021673">
    <property type="entry name" value="RLR_CTR"/>
</dbReference>
<name>A0A914HE89_GLORO</name>
<dbReference type="InterPro" id="IPR027417">
    <property type="entry name" value="P-loop_NTPase"/>
</dbReference>
<keyword evidence="13" id="KW-0694">RNA-binding</keyword>
<evidence type="ECO:0000256" key="1">
    <source>
        <dbReference type="ARBA" id="ARBA00004496"/>
    </source>
</evidence>
<dbReference type="InterPro" id="IPR001650">
    <property type="entry name" value="Helicase_C-like"/>
</dbReference>
<keyword evidence="7" id="KW-0547">Nucleotide-binding</keyword>
<evidence type="ECO:0000256" key="16">
    <source>
        <dbReference type="SAM" id="Coils"/>
    </source>
</evidence>
<evidence type="ECO:0000256" key="8">
    <source>
        <dbReference type="ARBA" id="ARBA00022801"/>
    </source>
</evidence>
<evidence type="ECO:0000256" key="13">
    <source>
        <dbReference type="ARBA" id="ARBA00022884"/>
    </source>
</evidence>
<dbReference type="InterPro" id="IPR038557">
    <property type="entry name" value="RLR_C_sf"/>
</dbReference>
<dbReference type="PROSITE" id="PS51192">
    <property type="entry name" value="HELICASE_ATP_BIND_1"/>
    <property type="match status" value="1"/>
</dbReference>
<feature type="domain" description="RLR CTR" evidence="20">
    <location>
        <begin position="922"/>
        <end position="1057"/>
    </location>
</feature>
<evidence type="ECO:0000313" key="22">
    <source>
        <dbReference type="WBParaSite" id="Gr19_v10_g16546.t1"/>
    </source>
</evidence>
<dbReference type="Proteomes" id="UP000887572">
    <property type="component" value="Unplaced"/>
</dbReference>
<evidence type="ECO:0000259" key="18">
    <source>
        <dbReference type="PROSITE" id="PS51192"/>
    </source>
</evidence>
<dbReference type="PROSITE" id="PS51194">
    <property type="entry name" value="HELICASE_CTER"/>
    <property type="match status" value="1"/>
</dbReference>
<keyword evidence="5" id="KW-0399">Innate immunity</keyword>
<dbReference type="Pfam" id="PF00271">
    <property type="entry name" value="Helicase_C"/>
    <property type="match status" value="1"/>
</dbReference>
<evidence type="ECO:0000256" key="9">
    <source>
        <dbReference type="ARBA" id="ARBA00022806"/>
    </source>
</evidence>
<keyword evidence="11" id="KW-0067">ATP-binding</keyword>
<evidence type="ECO:0000256" key="4">
    <source>
        <dbReference type="ARBA" id="ARBA00022490"/>
    </source>
</evidence>
<reference evidence="22" key="1">
    <citation type="submission" date="2022-11" db="UniProtKB">
        <authorList>
            <consortium name="WormBaseParasite"/>
        </authorList>
    </citation>
    <scope>IDENTIFICATION</scope>
</reference>
<evidence type="ECO:0000259" key="20">
    <source>
        <dbReference type="PROSITE" id="PS51789"/>
    </source>
</evidence>
<keyword evidence="8" id="KW-0378">Hydrolase</keyword>
<dbReference type="GO" id="GO:0051607">
    <property type="term" value="P:defense response to virus"/>
    <property type="evidence" value="ECO:0007669"/>
    <property type="project" value="UniProtKB-KW"/>
</dbReference>
<sequence>MNEVAKWRELLLSQGIQAESHLALFTAEAVRYMTEEEFHKFRLKYIAPMPFAERCLESWDNVEQPISDWLAEGWKSAGIYGEQCRRVTKFRLFKLICMHCRDHPDAISEMFHVVARCKDDDPQAFRELLMDLKTYEFYRRLFDTNPKGNPLKIDMISKILEPQYIYPELRKRNANEYVPLLVRAEALYKRSLKHGNGKTEEQRDWDLEQNEMDVDAASCVLLRGLPLCTDTKSSSREAGDWYYHFMEACDTDPRTRPLLPYIDPDWENDLIRWRAHKEVEAARVPNWEHNIKFVIANAEPTEPRDPQKYAEFRKTEEDMDFEPDEYQLRPYQNELIVHANNKKNTIICAPTGSGKTIVATDIIRTHLETAKREGRVARCVMLVPTVPLVDQQCCEFVQYLAGHYWVDGFSGCENFHDGRAKRVLACDLCVMTPQILINMLNSVLETERVYFADFTLVIFDECHHCDKGHPYKMLMDQLAELDNTKNGKRPHIQIVGLTASLGVGDTSWDMAACQRHMLSLCANLRAETISTVRHQLENLKEYVTPPVDHVEKVSRPVNNEFVEAIKLCMSDIQRSMQVELLRIVEQKQLAYIGKDDIVFPNLDDQAQYQNRVGLLKKYLQHLEEPVTRVFLLRSINHLSHYFHAITISDLLPNFFALDYLHKKMLDYAKLSDNDQFNQINANLLKRYKVLSLQLRDIERSESGEKEQKKRAALLCTGSSNKYLFNMEKKEILNKLYRILNEQFAKDPDSRALIFVATRACAQRLAKHLMELDLELPMFYQQNNVGYMVSSNQSGTMGGQSSDEQRWMREGFSNGIIKVLVVTSVAEEGVNIAACNLIIKYNNVGSERQMIQRRGRARHKNSKSILLALDTGVEQQEFSNMRKEAMMMRCIEDMQEQEEQTLRKKIEEKTKEMNVIRDEEKKKLEYKREQLMGKRFNLKCACGTLICCSDRVRSVMTTLFVCCDPEVWKRSKHALTRLPTKEKFYTNCARWVCANCGEHWGQIVKYSNVFLPEIRVRAFVMERLDQQRGGFDRSEQVGKKWKDIEQNNFNVDAISMADIRSMYKGLLETNPEAHKEYEKQSRQADQQVAEKLAEKEWRHKDRRERVLLEE</sequence>
<dbReference type="GO" id="GO:0046872">
    <property type="term" value="F:metal ion binding"/>
    <property type="evidence" value="ECO:0007669"/>
    <property type="project" value="UniProtKB-KW"/>
</dbReference>
<keyword evidence="12" id="KW-0391">Immunity</keyword>
<keyword evidence="4" id="KW-0963">Cytoplasm</keyword>
<keyword evidence="16" id="KW-0175">Coiled coil</keyword>
<comment type="similarity">
    <text evidence="2">Belongs to the helicase family. RLR subfamily.</text>
</comment>
<evidence type="ECO:0000256" key="5">
    <source>
        <dbReference type="ARBA" id="ARBA00022588"/>
    </source>
</evidence>
<dbReference type="EC" id="3.6.4.13" evidence="3"/>
<evidence type="ECO:0000256" key="7">
    <source>
        <dbReference type="ARBA" id="ARBA00022741"/>
    </source>
</evidence>
<dbReference type="GO" id="GO:0005737">
    <property type="term" value="C:cytoplasm"/>
    <property type="evidence" value="ECO:0007669"/>
    <property type="project" value="UniProtKB-SubCell"/>
</dbReference>